<evidence type="ECO:0000313" key="3">
    <source>
        <dbReference type="Proteomes" id="UP000264541"/>
    </source>
</evidence>
<protein>
    <submittedName>
        <fullName evidence="2">Uncharacterized protein</fullName>
    </submittedName>
</protein>
<gene>
    <name evidence="2" type="ORF">D0469_19380</name>
</gene>
<name>A0A372LEG6_9BACI</name>
<dbReference type="EMBL" id="QVTE01000063">
    <property type="protein sequence ID" value="RFU63690.1"/>
    <property type="molecule type" value="Genomic_DNA"/>
</dbReference>
<feature type="compositionally biased region" description="Gly residues" evidence="1">
    <location>
        <begin position="653"/>
        <end position="663"/>
    </location>
</feature>
<evidence type="ECO:0000256" key="1">
    <source>
        <dbReference type="SAM" id="MobiDB-lite"/>
    </source>
</evidence>
<feature type="region of interest" description="Disordered" evidence="1">
    <location>
        <begin position="509"/>
        <end position="530"/>
    </location>
</feature>
<reference evidence="2 3" key="1">
    <citation type="submission" date="2018-08" db="EMBL/GenBank/DDBJ databases">
        <title>Bacillus chawlae sp. nov., Bacillus glennii sp. nov., and Bacillus saganii sp. nov. Isolated from the Vehicle Assembly Building at Kennedy Space Center where the Viking Spacecraft were Assembled.</title>
        <authorList>
            <person name="Seuylemezian A."/>
            <person name="Vaishampayan P."/>
        </authorList>
    </citation>
    <scope>NUCLEOTIDE SEQUENCE [LARGE SCALE GENOMIC DNA]</scope>
    <source>
        <strain evidence="2 3">V47-23a</strain>
    </source>
</reference>
<feature type="region of interest" description="Disordered" evidence="1">
    <location>
        <begin position="653"/>
        <end position="679"/>
    </location>
</feature>
<comment type="caution">
    <text evidence="2">The sequence shown here is derived from an EMBL/GenBank/DDBJ whole genome shotgun (WGS) entry which is preliminary data.</text>
</comment>
<feature type="compositionally biased region" description="Low complexity" evidence="1">
    <location>
        <begin position="664"/>
        <end position="673"/>
    </location>
</feature>
<sequence length="800" mass="88728">MTTVKDMKLTLNEVKLVCCFESTQEVISFLVKKGYWNDDNVWRYLGDTENNYSSIGNQQSHPVSSIVEKVVNAFDAILMNAGREMAIDLYNILDPAKTKENILKYIQESNSTASDIKKVKEDISRLVAISLTGGKHPDNPNVTIADRGEGQTPDSLPDTILSLGKSNKIRIPIVQGKHNMGGSGVAKFTELQVIVTRKNPALINSTNPRDDQWAFTVIRRTPPTGNMRSSVVEYLAPIAADSKPKKGSVLGFEADTFAIMPNARTLCGTEVEYGTFIKLFDYEVGVHKTSILLDNGLGHAIKMRLPKMTVPVRFCEFREFRAQGSKNVFADGLLDYFTYSRQGDLEEGFPTHASMTVHGETLTCSTYVFKRKTLSKFLRGTGVIFSLNGQTHAMLDKTIYSRKRLKLNEIKDDTLTIIDCSHLTNAAIEKLFMNSRDRLVDSPFAEEVKKELENYLANEAGLKRLNEARIQEMIKISMADNKPLADALKKVVKNTEVLNQLLDLGNDISGDEGSVSGNNEGEGSGVGKFGGKETPTFFRFYGQQDEYVFKGSNQEGKKSRIKFETDANNDLFTREGSDWKCQLLLLQSDSKLTMLDHTLNLINGNAFLSFNLPSVYKENDEVKCRFDVKSDATDETFSNVFELIIIKPYESSGGGGGGGGSKGNTGSNTGIGNAPSKSKLKLPNMSTVTKDDWEQYGFNAKRVLKIIDSTESLNFVFNIDNTVLKSEVRSARESLKDLTKSKFIYGMTMLGLAAYSLVKEENEGSKGFNSLEDVEKICEAYAPFIIPTLNMLNSITGVED</sequence>
<keyword evidence="3" id="KW-1185">Reference proteome</keyword>
<feature type="compositionally biased region" description="Gly residues" evidence="1">
    <location>
        <begin position="520"/>
        <end position="529"/>
    </location>
</feature>
<organism evidence="2 3">
    <name type="scientific">Peribacillus saganii</name>
    <dbReference type="NCBI Taxonomy" id="2303992"/>
    <lineage>
        <taxon>Bacteria</taxon>
        <taxon>Bacillati</taxon>
        <taxon>Bacillota</taxon>
        <taxon>Bacilli</taxon>
        <taxon>Bacillales</taxon>
        <taxon>Bacillaceae</taxon>
        <taxon>Peribacillus</taxon>
    </lineage>
</organism>
<dbReference type="RefSeq" id="WP_117328378.1">
    <property type="nucleotide sequence ID" value="NZ_QVTE01000063.1"/>
</dbReference>
<dbReference type="AlphaFoldDB" id="A0A372LEG6"/>
<accession>A0A372LEG6</accession>
<dbReference type="Proteomes" id="UP000264541">
    <property type="component" value="Unassembled WGS sequence"/>
</dbReference>
<dbReference type="OrthoDB" id="779545at2"/>
<evidence type="ECO:0000313" key="2">
    <source>
        <dbReference type="EMBL" id="RFU63690.1"/>
    </source>
</evidence>
<proteinExistence type="predicted"/>